<dbReference type="EMBL" id="WDED01000038">
    <property type="protein sequence ID" value="KAB6143969.1"/>
    <property type="molecule type" value="Genomic_DNA"/>
</dbReference>
<organism evidence="1 2">
    <name type="scientific">Bacteroides xylanisolvens</name>
    <dbReference type="NCBI Taxonomy" id="371601"/>
    <lineage>
        <taxon>Bacteria</taxon>
        <taxon>Pseudomonadati</taxon>
        <taxon>Bacteroidota</taxon>
        <taxon>Bacteroidia</taxon>
        <taxon>Bacteroidales</taxon>
        <taxon>Bacteroidaceae</taxon>
        <taxon>Bacteroides</taxon>
    </lineage>
</organism>
<dbReference type="RefSeq" id="WP_087323421.1">
    <property type="nucleotide sequence ID" value="NZ_JBCJCU010000011.1"/>
</dbReference>
<evidence type="ECO:0000313" key="2">
    <source>
        <dbReference type="Proteomes" id="UP000434604"/>
    </source>
</evidence>
<dbReference type="AlphaFoldDB" id="A0A1Y4V615"/>
<sequence>MVITEMDKGKEILLAVAWTYLYSVGIQIVDSAKHLRDKLGYLGKFSLFECYSLFVLINEAFGKNVFFLMILSVI</sequence>
<dbReference type="Proteomes" id="UP000434604">
    <property type="component" value="Unassembled WGS sequence"/>
</dbReference>
<proteinExistence type="predicted"/>
<comment type="caution">
    <text evidence="1">The sequence shown here is derived from an EMBL/GenBank/DDBJ whole genome shotgun (WGS) entry which is preliminary data.</text>
</comment>
<name>A0A1Y4V615_9BACE</name>
<reference evidence="1 2" key="1">
    <citation type="journal article" date="2019" name="Nat. Med.">
        <title>A library of human gut bacterial isolates paired with longitudinal multiomics data enables mechanistic microbiome research.</title>
        <authorList>
            <person name="Poyet M."/>
            <person name="Groussin M."/>
            <person name="Gibbons S.M."/>
            <person name="Avila-Pacheco J."/>
            <person name="Jiang X."/>
            <person name="Kearney S.M."/>
            <person name="Perrotta A.R."/>
            <person name="Berdy B."/>
            <person name="Zhao S."/>
            <person name="Lieberman T.D."/>
            <person name="Swanson P.K."/>
            <person name="Smith M."/>
            <person name="Roesemann S."/>
            <person name="Alexander J.E."/>
            <person name="Rich S.A."/>
            <person name="Livny J."/>
            <person name="Vlamakis H."/>
            <person name="Clish C."/>
            <person name="Bullock K."/>
            <person name="Deik A."/>
            <person name="Scott J."/>
            <person name="Pierce K.A."/>
            <person name="Xavier R.J."/>
            <person name="Alm E.J."/>
        </authorList>
    </citation>
    <scope>NUCLEOTIDE SEQUENCE [LARGE SCALE GENOMIC DNA]</scope>
    <source>
        <strain evidence="1 2">BIOML-A58</strain>
    </source>
</reference>
<protein>
    <submittedName>
        <fullName evidence="1">Uncharacterized protein</fullName>
    </submittedName>
</protein>
<accession>A0A1Y4V615</accession>
<evidence type="ECO:0000313" key="1">
    <source>
        <dbReference type="EMBL" id="KAB6143969.1"/>
    </source>
</evidence>
<gene>
    <name evidence="1" type="ORF">GA398_19990</name>
</gene>